<evidence type="ECO:0000313" key="2">
    <source>
        <dbReference type="Proteomes" id="UP001157502"/>
    </source>
</evidence>
<protein>
    <submittedName>
        <fullName evidence="1">Uncharacterized protein</fullName>
    </submittedName>
</protein>
<dbReference type="EMBL" id="CM055754">
    <property type="protein sequence ID" value="KAJ7991177.1"/>
    <property type="molecule type" value="Genomic_DNA"/>
</dbReference>
<dbReference type="Proteomes" id="UP001157502">
    <property type="component" value="Chromosome 27"/>
</dbReference>
<comment type="caution">
    <text evidence="1">The sequence shown here is derived from an EMBL/GenBank/DDBJ whole genome shotgun (WGS) entry which is preliminary data.</text>
</comment>
<proteinExistence type="predicted"/>
<organism evidence="1 2">
    <name type="scientific">Dallia pectoralis</name>
    <name type="common">Alaska blackfish</name>
    <dbReference type="NCBI Taxonomy" id="75939"/>
    <lineage>
        <taxon>Eukaryota</taxon>
        <taxon>Metazoa</taxon>
        <taxon>Chordata</taxon>
        <taxon>Craniata</taxon>
        <taxon>Vertebrata</taxon>
        <taxon>Euteleostomi</taxon>
        <taxon>Actinopterygii</taxon>
        <taxon>Neopterygii</taxon>
        <taxon>Teleostei</taxon>
        <taxon>Protacanthopterygii</taxon>
        <taxon>Esociformes</taxon>
        <taxon>Umbridae</taxon>
        <taxon>Dallia</taxon>
    </lineage>
</organism>
<sequence length="275" mass="29642">MFGTRRHRLDGDPRETRHFAIRGAGGVDGRPAANSHGDLAPMLGKCRLSVTVGGKTVLCSMWVVAVQDPCILGMDFLKNCGAQLDLAAGTLRLLGGLTGNRGASPFSFKIDEAIPVVPSQQLSPAATPFPPLNSTSTGSLGAQNTQAPSPQLTGSGGEETIKAVEAVWLINCQGLKETQQSLLKELLLEFKDSFAWGEDEKGGKLRFCVDYRGLNDVTIKDSYPIPRIDESLDHVRGSSWFSSLDLRSGYWQVPLAPSAREKTAFSTSRGHWLLS</sequence>
<name>A0ACC2FII7_DALPE</name>
<reference evidence="1" key="1">
    <citation type="submission" date="2021-05" db="EMBL/GenBank/DDBJ databases">
        <authorList>
            <person name="Pan Q."/>
            <person name="Jouanno E."/>
            <person name="Zahm M."/>
            <person name="Klopp C."/>
            <person name="Cabau C."/>
            <person name="Louis A."/>
            <person name="Berthelot C."/>
            <person name="Parey E."/>
            <person name="Roest Crollius H."/>
            <person name="Montfort J."/>
            <person name="Robinson-Rechavi M."/>
            <person name="Bouchez O."/>
            <person name="Lampietro C."/>
            <person name="Lopez Roques C."/>
            <person name="Donnadieu C."/>
            <person name="Postlethwait J."/>
            <person name="Bobe J."/>
            <person name="Dillon D."/>
            <person name="Chandos A."/>
            <person name="von Hippel F."/>
            <person name="Guiguen Y."/>
        </authorList>
    </citation>
    <scope>NUCLEOTIDE SEQUENCE</scope>
    <source>
        <strain evidence="1">YG-Jan2019</strain>
    </source>
</reference>
<evidence type="ECO:0000313" key="1">
    <source>
        <dbReference type="EMBL" id="KAJ7991177.1"/>
    </source>
</evidence>
<accession>A0ACC2FII7</accession>
<keyword evidence="2" id="KW-1185">Reference proteome</keyword>
<gene>
    <name evidence="1" type="ORF">DPEC_G00294540</name>
</gene>